<name>A0ABV3N9Y6_9ACTO</name>
<comment type="similarity">
    <text evidence="1">Belongs to the ATP-dependent AMP-binding enzyme family.</text>
</comment>
<keyword evidence="3" id="KW-0276">Fatty acid metabolism</keyword>
<dbReference type="Gene3D" id="3.40.50.12780">
    <property type="entry name" value="N-terminal domain of ligase-like"/>
    <property type="match status" value="1"/>
</dbReference>
<evidence type="ECO:0000256" key="3">
    <source>
        <dbReference type="ARBA" id="ARBA00022832"/>
    </source>
</evidence>
<dbReference type="RefSeq" id="WP_367200868.1">
    <property type="nucleotide sequence ID" value="NZ_JBAGMF010000001.1"/>
</dbReference>
<keyword evidence="9" id="KW-1185">Reference proteome</keyword>
<dbReference type="Pfam" id="PF23562">
    <property type="entry name" value="AMP-binding_C_3"/>
    <property type="match status" value="1"/>
</dbReference>
<comment type="caution">
    <text evidence="8">The sequence shown here is derived from an EMBL/GenBank/DDBJ whole genome shotgun (WGS) entry which is preliminary data.</text>
</comment>
<protein>
    <recommendedName>
        <fullName evidence="6">Acyl-CoA synthetase</fullName>
    </recommendedName>
</protein>
<evidence type="ECO:0000256" key="4">
    <source>
        <dbReference type="ARBA" id="ARBA00023098"/>
    </source>
</evidence>
<evidence type="ECO:0000256" key="2">
    <source>
        <dbReference type="ARBA" id="ARBA00022598"/>
    </source>
</evidence>
<dbReference type="CDD" id="cd05907">
    <property type="entry name" value="VL_LC_FACS_like"/>
    <property type="match status" value="1"/>
</dbReference>
<accession>A0ABV3N9Y6</accession>
<dbReference type="PANTHER" id="PTHR43272:SF32">
    <property type="entry name" value="AMP-DEPENDENT SYNTHETASE_LIGASE DOMAIN-CONTAINING PROTEIN"/>
    <property type="match status" value="1"/>
</dbReference>
<gene>
    <name evidence="8" type="ORF">V3M73_02700</name>
</gene>
<proteinExistence type="inferred from homology"/>
<evidence type="ECO:0000256" key="5">
    <source>
        <dbReference type="ARBA" id="ARBA00024484"/>
    </source>
</evidence>
<evidence type="ECO:0000256" key="1">
    <source>
        <dbReference type="ARBA" id="ARBA00006432"/>
    </source>
</evidence>
<sequence length="600" mass="65673">MMVKKHRDGSVSEKRKVRLEPWMNIPWLLTRRQERSPHDICIERRITLGGWEPLTASEYLADVNAVARGLIAEGLAEGEAIAIFGATSYEWSLIDLAALSAGLVVVPIYESDSAEQVRWILENSKIRFAVTDTRAQQALVESQRTPNLGRVVSLDQDALIELYAQGEKIAQAEVERRRRRLTANTLATVIYTSGTTGRPKGVELTHGNFVDTALNVVPHMHQIINTKETRVLLFLPLAHVMARSVFYFGIASRAVVGHTPSIKNLLSDLKTFKPSALLVVPRVLEKIYNAAEAKAGAGLKRKIFRWSAAVAVAYSMRGRGPLRSLKHAIAKKLVYSKITAIIGADCHYAVCAGAPLGKRTGHFFRGIGLTVVEAYGLTESTGPATVNLIDRIKMGTVGTPLPATRIKIADDGEILIRGPQIFRGYQNDPAATAAVIDADGWFHSGDLGKLDRKGYLSITGRKKEIIVTAGGKNVSPAALEDPLRSHPLISQIVVVGDKKPFIGALITLDGDMLPGWLKAHGLPTMDVAQASQHPQVRASLQRAIEKTNKRVSRAESIRKFAVISPDLTVENGMLTPSLKVKRAAVAKRFEREIKELYGQL</sequence>
<reference evidence="8 9" key="1">
    <citation type="submission" date="2024-01" db="EMBL/GenBank/DDBJ databases">
        <title>Genomic analysis and antimicrobial resistance profiles of Trueperella pyogenes isolated from domestic and wild animals.</title>
        <authorList>
            <person name="Magossi G."/>
            <person name="Gzyl K.E."/>
            <person name="Holman D.B."/>
            <person name="Amat S."/>
        </authorList>
    </citation>
    <scope>NUCLEOTIDE SEQUENCE [LARGE SCALE GENOMIC DNA]</scope>
    <source>
        <strain evidence="8 9">1494</strain>
    </source>
</reference>
<evidence type="ECO:0000313" key="9">
    <source>
        <dbReference type="Proteomes" id="UP001555100"/>
    </source>
</evidence>
<evidence type="ECO:0000313" key="8">
    <source>
        <dbReference type="EMBL" id="MEW6953934.1"/>
    </source>
</evidence>
<dbReference type="Proteomes" id="UP001555100">
    <property type="component" value="Unassembled WGS sequence"/>
</dbReference>
<feature type="domain" description="AMP-dependent synthetase/ligase" evidence="7">
    <location>
        <begin position="31"/>
        <end position="425"/>
    </location>
</feature>
<dbReference type="Pfam" id="PF00501">
    <property type="entry name" value="AMP-binding"/>
    <property type="match status" value="1"/>
</dbReference>
<dbReference type="Gene3D" id="3.30.300.30">
    <property type="match status" value="1"/>
</dbReference>
<keyword evidence="4" id="KW-0443">Lipid metabolism</keyword>
<dbReference type="InterPro" id="IPR045851">
    <property type="entry name" value="AMP-bd_C_sf"/>
</dbReference>
<organism evidence="8 9">
    <name type="scientific">Trueperella pyogenes</name>
    <dbReference type="NCBI Taxonomy" id="1661"/>
    <lineage>
        <taxon>Bacteria</taxon>
        <taxon>Bacillati</taxon>
        <taxon>Actinomycetota</taxon>
        <taxon>Actinomycetes</taxon>
        <taxon>Actinomycetales</taxon>
        <taxon>Actinomycetaceae</taxon>
        <taxon>Trueperella</taxon>
    </lineage>
</organism>
<dbReference type="SUPFAM" id="SSF56801">
    <property type="entry name" value="Acetyl-CoA synthetase-like"/>
    <property type="match status" value="1"/>
</dbReference>
<dbReference type="PROSITE" id="PS00455">
    <property type="entry name" value="AMP_BINDING"/>
    <property type="match status" value="1"/>
</dbReference>
<dbReference type="InterPro" id="IPR000873">
    <property type="entry name" value="AMP-dep_synth/lig_dom"/>
</dbReference>
<comment type="catalytic activity">
    <reaction evidence="5">
        <text>a long-chain fatty acid + ATP + CoA = a long-chain fatty acyl-CoA + AMP + diphosphate</text>
        <dbReference type="Rhea" id="RHEA:15421"/>
        <dbReference type="ChEBI" id="CHEBI:30616"/>
        <dbReference type="ChEBI" id="CHEBI:33019"/>
        <dbReference type="ChEBI" id="CHEBI:57287"/>
        <dbReference type="ChEBI" id="CHEBI:57560"/>
        <dbReference type="ChEBI" id="CHEBI:83139"/>
        <dbReference type="ChEBI" id="CHEBI:456215"/>
        <dbReference type="EC" id="6.2.1.3"/>
    </reaction>
    <physiologicalReaction direction="left-to-right" evidence="5">
        <dbReference type="Rhea" id="RHEA:15422"/>
    </physiologicalReaction>
</comment>
<keyword evidence="2" id="KW-0436">Ligase</keyword>
<dbReference type="EMBL" id="JBAGNM010000001">
    <property type="protein sequence ID" value="MEW6953934.1"/>
    <property type="molecule type" value="Genomic_DNA"/>
</dbReference>
<dbReference type="InterPro" id="IPR042099">
    <property type="entry name" value="ANL_N_sf"/>
</dbReference>
<evidence type="ECO:0000259" key="7">
    <source>
        <dbReference type="Pfam" id="PF00501"/>
    </source>
</evidence>
<dbReference type="PANTHER" id="PTHR43272">
    <property type="entry name" value="LONG-CHAIN-FATTY-ACID--COA LIGASE"/>
    <property type="match status" value="1"/>
</dbReference>
<evidence type="ECO:0000256" key="6">
    <source>
        <dbReference type="ARBA" id="ARBA00032875"/>
    </source>
</evidence>
<dbReference type="InterPro" id="IPR020845">
    <property type="entry name" value="AMP-binding_CS"/>
</dbReference>